<protein>
    <submittedName>
        <fullName evidence="2">Uncharacterized protein</fullName>
    </submittedName>
</protein>
<evidence type="ECO:0000313" key="2">
    <source>
        <dbReference type="EMBL" id="KAL0636853.1"/>
    </source>
</evidence>
<dbReference type="EMBL" id="JBBBZM010000043">
    <property type="protein sequence ID" value="KAL0636853.1"/>
    <property type="molecule type" value="Genomic_DNA"/>
</dbReference>
<feature type="compositionally biased region" description="Pro residues" evidence="1">
    <location>
        <begin position="98"/>
        <end position="111"/>
    </location>
</feature>
<name>A0ABR3GLQ8_9PEZI</name>
<sequence length="243" mass="27117">MPTPDDTRYPSSPPEFPLSDYVLEELLPRGLTRSEVDANRDRWPPMSIDSYPRRSASPQLEIYTFPAIEDATAEHLGDARRRVAPGALSSDRYRRSEGPPPQSPLPQPEMPFPAVFFASPAAQDVTDEVDAAVPVGTLRPWSRCGWVPNQDEPELELAEFFNQHRIPPLLPTSGPPESRGIAELSMYSDSSGRIALRHPHLQPALSAPGSANTDYVPGNDEREEHHWTLPTTTPRLVVRFQPR</sequence>
<organism evidence="2 3">
    <name type="scientific">Discina gigas</name>
    <dbReference type="NCBI Taxonomy" id="1032678"/>
    <lineage>
        <taxon>Eukaryota</taxon>
        <taxon>Fungi</taxon>
        <taxon>Dikarya</taxon>
        <taxon>Ascomycota</taxon>
        <taxon>Pezizomycotina</taxon>
        <taxon>Pezizomycetes</taxon>
        <taxon>Pezizales</taxon>
        <taxon>Discinaceae</taxon>
        <taxon>Discina</taxon>
    </lineage>
</organism>
<reference evidence="2 3" key="1">
    <citation type="submission" date="2024-02" db="EMBL/GenBank/DDBJ databases">
        <title>Discinaceae phylogenomics.</title>
        <authorList>
            <person name="Dirks A.C."/>
            <person name="James T.Y."/>
        </authorList>
    </citation>
    <scope>NUCLEOTIDE SEQUENCE [LARGE SCALE GENOMIC DNA]</scope>
    <source>
        <strain evidence="2 3">ACD0624</strain>
    </source>
</reference>
<evidence type="ECO:0000313" key="3">
    <source>
        <dbReference type="Proteomes" id="UP001447188"/>
    </source>
</evidence>
<dbReference type="Proteomes" id="UP001447188">
    <property type="component" value="Unassembled WGS sequence"/>
</dbReference>
<feature type="region of interest" description="Disordered" evidence="1">
    <location>
        <begin position="1"/>
        <end position="20"/>
    </location>
</feature>
<feature type="region of interest" description="Disordered" evidence="1">
    <location>
        <begin position="201"/>
        <end position="229"/>
    </location>
</feature>
<gene>
    <name evidence="2" type="ORF">Q9L58_004211</name>
</gene>
<evidence type="ECO:0000256" key="1">
    <source>
        <dbReference type="SAM" id="MobiDB-lite"/>
    </source>
</evidence>
<proteinExistence type="predicted"/>
<keyword evidence="3" id="KW-1185">Reference proteome</keyword>
<feature type="region of interest" description="Disordered" evidence="1">
    <location>
        <begin position="76"/>
        <end position="112"/>
    </location>
</feature>
<feature type="compositionally biased region" description="Basic and acidic residues" evidence="1">
    <location>
        <begin position="33"/>
        <end position="43"/>
    </location>
</feature>
<accession>A0ABR3GLQ8</accession>
<feature type="region of interest" description="Disordered" evidence="1">
    <location>
        <begin position="33"/>
        <end position="53"/>
    </location>
</feature>
<comment type="caution">
    <text evidence="2">The sequence shown here is derived from an EMBL/GenBank/DDBJ whole genome shotgun (WGS) entry which is preliminary data.</text>
</comment>